<sequence>MSAYGHIQRKNSAAPLPPTTWEHEADSKVGSITVYHLTLESARKLPGLLEHLGTIFAKEVEDGMTYPQEGEMSQTTFETYFFSADVFLGLIGPSRSSPTIAEDGTAAGAIGDRDDRTNESLIEKQKGGKSWEECIAGFYYIKPNYPGRSSHVNTLRPASFASTYSLTPLTHCALLLRLWEKLGFSKAGLIPKAGRLRTKDGKGEEYVDAWVFYKSFIEA</sequence>
<proteinExistence type="predicted"/>
<evidence type="ECO:0000256" key="1">
    <source>
        <dbReference type="SAM" id="MobiDB-lite"/>
    </source>
</evidence>
<dbReference type="STRING" id="181874.A0A409Y5U7"/>
<dbReference type="Gene3D" id="3.40.630.30">
    <property type="match status" value="2"/>
</dbReference>
<keyword evidence="3" id="KW-1185">Reference proteome</keyword>
<comment type="caution">
    <text evidence="2">The sequence shown here is derived from an EMBL/GenBank/DDBJ whole genome shotgun (WGS) entry which is preliminary data.</text>
</comment>
<feature type="region of interest" description="Disordered" evidence="1">
    <location>
        <begin position="1"/>
        <end position="22"/>
    </location>
</feature>
<dbReference type="EMBL" id="NHTK01001383">
    <property type="protein sequence ID" value="PPQ98402.1"/>
    <property type="molecule type" value="Genomic_DNA"/>
</dbReference>
<accession>A0A409Y5U7</accession>
<evidence type="ECO:0000313" key="3">
    <source>
        <dbReference type="Proteomes" id="UP000284842"/>
    </source>
</evidence>
<organism evidence="2 3">
    <name type="scientific">Panaeolus cyanescens</name>
    <dbReference type="NCBI Taxonomy" id="181874"/>
    <lineage>
        <taxon>Eukaryota</taxon>
        <taxon>Fungi</taxon>
        <taxon>Dikarya</taxon>
        <taxon>Basidiomycota</taxon>
        <taxon>Agaricomycotina</taxon>
        <taxon>Agaricomycetes</taxon>
        <taxon>Agaricomycetidae</taxon>
        <taxon>Agaricales</taxon>
        <taxon>Agaricineae</taxon>
        <taxon>Galeropsidaceae</taxon>
        <taxon>Panaeolus</taxon>
    </lineage>
</organism>
<reference evidence="2 3" key="1">
    <citation type="journal article" date="2018" name="Evol. Lett.">
        <title>Horizontal gene cluster transfer increased hallucinogenic mushroom diversity.</title>
        <authorList>
            <person name="Reynolds H.T."/>
            <person name="Vijayakumar V."/>
            <person name="Gluck-Thaler E."/>
            <person name="Korotkin H.B."/>
            <person name="Matheny P.B."/>
            <person name="Slot J.C."/>
        </authorList>
    </citation>
    <scope>NUCLEOTIDE SEQUENCE [LARGE SCALE GENOMIC DNA]</scope>
    <source>
        <strain evidence="2 3">2629</strain>
    </source>
</reference>
<name>A0A409Y5U7_9AGAR</name>
<dbReference type="PANTHER" id="PTHR43138:SF1">
    <property type="entry name" value="N-ACETYLTRANSFERASE ACA1"/>
    <property type="match status" value="1"/>
</dbReference>
<dbReference type="Proteomes" id="UP000284842">
    <property type="component" value="Unassembled WGS sequence"/>
</dbReference>
<evidence type="ECO:0008006" key="4">
    <source>
        <dbReference type="Google" id="ProtNLM"/>
    </source>
</evidence>
<dbReference type="AlphaFoldDB" id="A0A409Y5U7"/>
<dbReference type="GO" id="GO:0005634">
    <property type="term" value="C:nucleus"/>
    <property type="evidence" value="ECO:0007669"/>
    <property type="project" value="TreeGrafter"/>
</dbReference>
<dbReference type="InterPro" id="IPR052742">
    <property type="entry name" value="Mito_N-acetyltransferase"/>
</dbReference>
<dbReference type="InParanoid" id="A0A409Y5U7"/>
<evidence type="ECO:0000313" key="2">
    <source>
        <dbReference type="EMBL" id="PPQ98402.1"/>
    </source>
</evidence>
<protein>
    <recommendedName>
        <fullName evidence="4">N-acetyltransferase domain-containing protein</fullName>
    </recommendedName>
</protein>
<gene>
    <name evidence="2" type="ORF">CVT24_004081</name>
</gene>
<dbReference type="OrthoDB" id="10264707at2759"/>
<dbReference type="PANTHER" id="PTHR43138">
    <property type="entry name" value="ACETYLTRANSFERASE, GNAT FAMILY"/>
    <property type="match status" value="1"/>
</dbReference>